<proteinExistence type="predicted"/>
<dbReference type="InterPro" id="IPR016024">
    <property type="entry name" value="ARM-type_fold"/>
</dbReference>
<dbReference type="AlphaFoldDB" id="A0A1T3NIZ7"/>
<accession>A0A1T3NIZ7</accession>
<dbReference type="OrthoDB" id="3288771at2"/>
<name>A0A1T3NIZ7_9ACTN</name>
<evidence type="ECO:0000313" key="1">
    <source>
        <dbReference type="EMBL" id="OPC76783.1"/>
    </source>
</evidence>
<sequence length="300" mass="32893">MSLDAELDALAAQEDLAADLVWRLLRHPQARRTVALLRRDLTEAMIEEIIALGSIRSLSVNACVRADIRARLAEHPEPIVRCGIASSVADDPPGLLARLADDPDSSVRTFLAGNHHLPPQLRARLAADPDPGVRREIVRYWRDAPDRVRRALMTDPDPNVRTSSIRKWVPPADLLPALLADPQTRPAAVDHGGPSPELAADPDPAVRVAVADHPDLPANLRDRLAEDPDMFVRNAIAARPDTPPALHERIVATLNTDNPVAQWILTYRRNPNVGGDRTPRPAPPKLTREQAEALLARADL</sequence>
<dbReference type="Gene3D" id="1.25.10.10">
    <property type="entry name" value="Leucine-rich Repeat Variant"/>
    <property type="match status" value="1"/>
</dbReference>
<evidence type="ECO:0000313" key="2">
    <source>
        <dbReference type="Proteomes" id="UP000190037"/>
    </source>
</evidence>
<evidence type="ECO:0008006" key="3">
    <source>
        <dbReference type="Google" id="ProtNLM"/>
    </source>
</evidence>
<gene>
    <name evidence="1" type="ORF">B4N89_45750</name>
</gene>
<dbReference type="Proteomes" id="UP000190037">
    <property type="component" value="Unassembled WGS sequence"/>
</dbReference>
<dbReference type="STRING" id="159449.B4N89_45750"/>
<dbReference type="RefSeq" id="WP_078982632.1">
    <property type="nucleotide sequence ID" value="NZ_MWQN01000005.1"/>
</dbReference>
<dbReference type="SUPFAM" id="SSF48371">
    <property type="entry name" value="ARM repeat"/>
    <property type="match status" value="2"/>
</dbReference>
<keyword evidence="2" id="KW-1185">Reference proteome</keyword>
<protein>
    <recommendedName>
        <fullName evidence="3">Leucine rich repeat variant</fullName>
    </recommendedName>
</protein>
<dbReference type="InterPro" id="IPR011989">
    <property type="entry name" value="ARM-like"/>
</dbReference>
<comment type="caution">
    <text evidence="1">The sequence shown here is derived from an EMBL/GenBank/DDBJ whole genome shotgun (WGS) entry which is preliminary data.</text>
</comment>
<organism evidence="1 2">
    <name type="scientific">Embleya scabrispora</name>
    <dbReference type="NCBI Taxonomy" id="159449"/>
    <lineage>
        <taxon>Bacteria</taxon>
        <taxon>Bacillati</taxon>
        <taxon>Actinomycetota</taxon>
        <taxon>Actinomycetes</taxon>
        <taxon>Kitasatosporales</taxon>
        <taxon>Streptomycetaceae</taxon>
        <taxon>Embleya</taxon>
    </lineage>
</organism>
<reference evidence="1 2" key="1">
    <citation type="submission" date="2017-03" db="EMBL/GenBank/DDBJ databases">
        <title>Draft genome sequence of Streptomyces scabrisporus NF3, endophyte isolated from Amphipterygium adstringens.</title>
        <authorList>
            <person name="Vazquez M."/>
            <person name="Ceapa C.D."/>
            <person name="Rodriguez Luna D."/>
            <person name="Sanchez Esquivel S."/>
        </authorList>
    </citation>
    <scope>NUCLEOTIDE SEQUENCE [LARGE SCALE GENOMIC DNA]</scope>
    <source>
        <strain evidence="1 2">NF3</strain>
    </source>
</reference>
<dbReference type="EMBL" id="MWQN01000005">
    <property type="protein sequence ID" value="OPC76783.1"/>
    <property type="molecule type" value="Genomic_DNA"/>
</dbReference>